<name>X1LAI0_9ZZZZ</name>
<sequence>MKRASVTEELAYGSALNRLTGSDKPALAPNKEEPTQQAKVAMIKLSVFLNREEDAYLETLASTAKFSGGKKISKTRLIEAMV</sequence>
<accession>X1LAI0</accession>
<dbReference type="AlphaFoldDB" id="X1LAI0"/>
<protein>
    <submittedName>
        <fullName evidence="1">Uncharacterized protein</fullName>
    </submittedName>
</protein>
<reference evidence="1" key="1">
    <citation type="journal article" date="2014" name="Front. Microbiol.">
        <title>High frequency of phylogenetically diverse reductive dehalogenase-homologous genes in deep subseafloor sedimentary metagenomes.</title>
        <authorList>
            <person name="Kawai M."/>
            <person name="Futagami T."/>
            <person name="Toyoda A."/>
            <person name="Takaki Y."/>
            <person name="Nishi S."/>
            <person name="Hori S."/>
            <person name="Arai W."/>
            <person name="Tsubouchi T."/>
            <person name="Morono Y."/>
            <person name="Uchiyama I."/>
            <person name="Ito T."/>
            <person name="Fujiyama A."/>
            <person name="Inagaki F."/>
            <person name="Takami H."/>
        </authorList>
    </citation>
    <scope>NUCLEOTIDE SEQUENCE</scope>
    <source>
        <strain evidence="1">Expedition CK06-06</strain>
    </source>
</reference>
<feature type="non-terminal residue" evidence="1">
    <location>
        <position position="82"/>
    </location>
</feature>
<proteinExistence type="predicted"/>
<organism evidence="1">
    <name type="scientific">marine sediment metagenome</name>
    <dbReference type="NCBI Taxonomy" id="412755"/>
    <lineage>
        <taxon>unclassified sequences</taxon>
        <taxon>metagenomes</taxon>
        <taxon>ecological metagenomes</taxon>
    </lineage>
</organism>
<dbReference type="EMBL" id="BARV01008094">
    <property type="protein sequence ID" value="GAI16327.1"/>
    <property type="molecule type" value="Genomic_DNA"/>
</dbReference>
<gene>
    <name evidence="1" type="ORF">S06H3_16368</name>
</gene>
<comment type="caution">
    <text evidence="1">The sequence shown here is derived from an EMBL/GenBank/DDBJ whole genome shotgun (WGS) entry which is preliminary data.</text>
</comment>
<evidence type="ECO:0000313" key="1">
    <source>
        <dbReference type="EMBL" id="GAI16327.1"/>
    </source>
</evidence>